<dbReference type="Pfam" id="PF01070">
    <property type="entry name" value="FMN_dh"/>
    <property type="match status" value="1"/>
</dbReference>
<evidence type="ECO:0000313" key="13">
    <source>
        <dbReference type="EMBL" id="MCF6138426.1"/>
    </source>
</evidence>
<name>A0ABS9H3B1_9BACL</name>
<feature type="binding site" evidence="11">
    <location>
        <position position="224"/>
    </location>
    <ligand>
        <name>FMN</name>
        <dbReference type="ChEBI" id="CHEBI:58210"/>
    </ligand>
</feature>
<evidence type="ECO:0000256" key="10">
    <source>
        <dbReference type="ARBA" id="ARBA00025810"/>
    </source>
</evidence>
<keyword evidence="6 11" id="KW-0460">Magnesium</keyword>
<keyword evidence="14" id="KW-1185">Reference proteome</keyword>
<dbReference type="EC" id="5.3.3.2" evidence="11"/>
<feature type="binding site" evidence="11">
    <location>
        <position position="127"/>
    </location>
    <ligand>
        <name>FMN</name>
        <dbReference type="ChEBI" id="CHEBI:58210"/>
    </ligand>
</feature>
<feature type="binding site" evidence="11">
    <location>
        <position position="99"/>
    </location>
    <ligand>
        <name>FMN</name>
        <dbReference type="ChEBI" id="CHEBI:58210"/>
    </ligand>
</feature>
<evidence type="ECO:0000259" key="12">
    <source>
        <dbReference type="Pfam" id="PF01070"/>
    </source>
</evidence>
<evidence type="ECO:0000256" key="3">
    <source>
        <dbReference type="ARBA" id="ARBA00022630"/>
    </source>
</evidence>
<dbReference type="NCBIfam" id="TIGR02151">
    <property type="entry name" value="IPP_isom_2"/>
    <property type="match status" value="1"/>
</dbReference>
<feature type="binding site" evidence="11">
    <location>
        <position position="163"/>
    </location>
    <ligand>
        <name>Mg(2+)</name>
        <dbReference type="ChEBI" id="CHEBI:18420"/>
    </ligand>
</feature>
<evidence type="ECO:0000256" key="6">
    <source>
        <dbReference type="ARBA" id="ARBA00022842"/>
    </source>
</evidence>
<sequence>MSDYNQTSKRKTEHIEIVMNEQVNALYKTTGFENYQFKHLALPEIDFSSIDLSTAIFDKKVDTPFLISSMTGGTEDAWQINQKLATVAQARGWAMSTGSVRSAIENPQTAYTFNIRKYAPDIPIIANLGAVQFNYGYGVDECKKAVEITEADALVMHLNTLQEVFQPEGDTNFNGLLSKISKVCSELNVPVGIKEVGWGIDGDLANQLYEKGVSFIDVAGAGGTSWSEVEKHRNITNSIKQRAADTFREWGIPTSRCIQEIHSVAPKCILIGSGGMRNGLDAAKAFALGADLVGFGGSILSSAVESEEHLSERLEQIELECKIAMFGIGVKTIQELQNTDRLEYDKR</sequence>
<feature type="domain" description="FMN-dependent dehydrogenase" evidence="12">
    <location>
        <begin position="177"/>
        <end position="338"/>
    </location>
</feature>
<keyword evidence="9 11" id="KW-0413">Isomerase</keyword>
<feature type="binding site" evidence="11">
    <location>
        <position position="162"/>
    </location>
    <ligand>
        <name>substrate</name>
    </ligand>
</feature>
<comment type="catalytic activity">
    <reaction evidence="11">
        <text>isopentenyl diphosphate = dimethylallyl diphosphate</text>
        <dbReference type="Rhea" id="RHEA:23284"/>
        <dbReference type="ChEBI" id="CHEBI:57623"/>
        <dbReference type="ChEBI" id="CHEBI:128769"/>
        <dbReference type="EC" id="5.3.3.2"/>
    </reaction>
</comment>
<dbReference type="PANTHER" id="PTHR43665:SF1">
    <property type="entry name" value="ISOPENTENYL-DIPHOSPHATE DELTA-ISOMERASE"/>
    <property type="match status" value="1"/>
</dbReference>
<comment type="subcellular location">
    <subcellularLocation>
        <location evidence="11">Cytoplasm</location>
    </subcellularLocation>
</comment>
<dbReference type="CDD" id="cd02811">
    <property type="entry name" value="IDI-2_FMN"/>
    <property type="match status" value="1"/>
</dbReference>
<evidence type="ECO:0000256" key="11">
    <source>
        <dbReference type="HAMAP-Rule" id="MF_00354"/>
    </source>
</evidence>
<keyword evidence="3 11" id="KW-0285">Flavoprotein</keyword>
<comment type="cofactor">
    <cofactor evidence="11">
        <name>NADPH</name>
        <dbReference type="ChEBI" id="CHEBI:57783"/>
    </cofactor>
</comment>
<dbReference type="GO" id="GO:0004452">
    <property type="term" value="F:isopentenyl-diphosphate delta-isomerase activity"/>
    <property type="evidence" value="ECO:0007669"/>
    <property type="project" value="UniProtKB-EC"/>
</dbReference>
<keyword evidence="5 11" id="KW-0479">Metal-binding</keyword>
<comment type="caution">
    <text evidence="11">Lacks conserved residue(s) required for the propagation of feature annotation.</text>
</comment>
<dbReference type="SUPFAM" id="SSF51395">
    <property type="entry name" value="FMN-linked oxidoreductases"/>
    <property type="match status" value="1"/>
</dbReference>
<dbReference type="EMBL" id="JAKIJS010000001">
    <property type="protein sequence ID" value="MCF6138426.1"/>
    <property type="molecule type" value="Genomic_DNA"/>
</dbReference>
<gene>
    <name evidence="11 13" type="primary">fni</name>
    <name evidence="13" type="ORF">L2716_11865</name>
</gene>
<evidence type="ECO:0000256" key="7">
    <source>
        <dbReference type="ARBA" id="ARBA00022857"/>
    </source>
</evidence>
<reference evidence="13 14" key="1">
    <citation type="submission" date="2022-01" db="EMBL/GenBank/DDBJ databases">
        <title>Alkalihalobacillus sp. EGI L200015, a novel bacterium isolated from a salt lake sediment.</title>
        <authorList>
            <person name="Gao L."/>
            <person name="Fang B.-Z."/>
            <person name="Li W.-J."/>
        </authorList>
    </citation>
    <scope>NUCLEOTIDE SEQUENCE [LARGE SCALE GENOMIC DNA]</scope>
    <source>
        <strain evidence="13 14">KCTC 12718</strain>
    </source>
</reference>
<keyword evidence="8 11" id="KW-0414">Isoprene biosynthesis</keyword>
<evidence type="ECO:0000256" key="1">
    <source>
        <dbReference type="ARBA" id="ARBA00001917"/>
    </source>
</evidence>
<dbReference type="InterPro" id="IPR013785">
    <property type="entry name" value="Aldolase_TIM"/>
</dbReference>
<dbReference type="RefSeq" id="WP_236334951.1">
    <property type="nucleotide sequence ID" value="NZ_JAKIJS010000001.1"/>
</dbReference>
<evidence type="ECO:0000256" key="2">
    <source>
        <dbReference type="ARBA" id="ARBA00022490"/>
    </source>
</evidence>
<proteinExistence type="inferred from homology"/>
<comment type="cofactor">
    <cofactor evidence="11">
        <name>Mg(2+)</name>
        <dbReference type="ChEBI" id="CHEBI:18420"/>
    </cofactor>
</comment>
<comment type="cofactor">
    <cofactor evidence="1 11">
        <name>FMN</name>
        <dbReference type="ChEBI" id="CHEBI:58210"/>
    </cofactor>
</comment>
<dbReference type="PANTHER" id="PTHR43665">
    <property type="entry name" value="ISOPENTENYL-DIPHOSPHATE DELTA-ISOMERASE"/>
    <property type="match status" value="1"/>
</dbReference>
<organism evidence="13 14">
    <name type="scientific">Pseudalkalibacillus berkeleyi</name>
    <dbReference type="NCBI Taxonomy" id="1069813"/>
    <lineage>
        <taxon>Bacteria</taxon>
        <taxon>Bacillati</taxon>
        <taxon>Bacillota</taxon>
        <taxon>Bacilli</taxon>
        <taxon>Bacillales</taxon>
        <taxon>Fictibacillaceae</taxon>
        <taxon>Pseudalkalibacillus</taxon>
    </lineage>
</organism>
<comment type="caution">
    <text evidence="13">The sequence shown here is derived from an EMBL/GenBank/DDBJ whole genome shotgun (WGS) entry which is preliminary data.</text>
</comment>
<protein>
    <recommendedName>
        <fullName evidence="11">Isopentenyl-diphosphate delta-isomerase</fullName>
        <shortName evidence="11">IPP isomerase</shortName>
        <ecNumber evidence="11">5.3.3.2</ecNumber>
    </recommendedName>
    <alternativeName>
        <fullName evidence="11">Isopentenyl diphosphate:dimethylallyl diphosphate isomerase</fullName>
    </alternativeName>
    <alternativeName>
        <fullName evidence="11">Isopentenyl pyrophosphate isomerase</fullName>
    </alternativeName>
    <alternativeName>
        <fullName evidence="11">Type 2 isopentenyl diphosphate isomerase</fullName>
        <shortName evidence="11">IDI-2</shortName>
    </alternativeName>
</protein>
<feature type="binding site" evidence="11">
    <location>
        <position position="68"/>
    </location>
    <ligand>
        <name>FMN</name>
        <dbReference type="ChEBI" id="CHEBI:58210"/>
    </ligand>
</feature>
<comment type="similarity">
    <text evidence="11">Belongs to the IPP isomerase type 2 family.</text>
</comment>
<dbReference type="PIRSF" id="PIRSF003314">
    <property type="entry name" value="IPP_isomerase"/>
    <property type="match status" value="1"/>
</dbReference>
<feature type="binding site" evidence="11">
    <location>
        <begin position="99"/>
        <end position="101"/>
    </location>
    <ligand>
        <name>substrate</name>
    </ligand>
</feature>
<dbReference type="Proteomes" id="UP001649381">
    <property type="component" value="Unassembled WGS sequence"/>
</dbReference>
<comment type="function">
    <text evidence="11">Involved in the biosynthesis of isoprenoids. Catalyzes the 1,3-allylic rearrangement of the homoallylic substrate isopentenyl (IPP) to its allylic isomer, dimethylallyl diphosphate (DMAPP).</text>
</comment>
<dbReference type="HAMAP" id="MF_00354">
    <property type="entry name" value="Idi_2"/>
    <property type="match status" value="1"/>
</dbReference>
<evidence type="ECO:0000256" key="9">
    <source>
        <dbReference type="ARBA" id="ARBA00023235"/>
    </source>
</evidence>
<keyword evidence="4 11" id="KW-0288">FMN</keyword>
<dbReference type="InterPro" id="IPR011179">
    <property type="entry name" value="IPdP_isomerase"/>
</dbReference>
<evidence type="ECO:0000256" key="4">
    <source>
        <dbReference type="ARBA" id="ARBA00022643"/>
    </source>
</evidence>
<keyword evidence="7 11" id="KW-0521">NADP</keyword>
<evidence type="ECO:0000256" key="5">
    <source>
        <dbReference type="ARBA" id="ARBA00022723"/>
    </source>
</evidence>
<evidence type="ECO:0000313" key="14">
    <source>
        <dbReference type="Proteomes" id="UP001649381"/>
    </source>
</evidence>
<dbReference type="InterPro" id="IPR000262">
    <property type="entry name" value="FMN-dep_DH"/>
</dbReference>
<feature type="binding site" evidence="11">
    <location>
        <position position="194"/>
    </location>
    <ligand>
        <name>FMN</name>
        <dbReference type="ChEBI" id="CHEBI:58210"/>
    </ligand>
</feature>
<dbReference type="Gene3D" id="3.20.20.70">
    <property type="entry name" value="Aldolase class I"/>
    <property type="match status" value="1"/>
</dbReference>
<comment type="subunit">
    <text evidence="10 11">Homooctamer. Dimer of tetramers.</text>
</comment>
<accession>A0ABS9H3B1</accession>
<feature type="binding site" evidence="11">
    <location>
        <begin position="10"/>
        <end position="11"/>
    </location>
    <ligand>
        <name>substrate</name>
    </ligand>
</feature>
<feature type="binding site" evidence="11">
    <location>
        <begin position="275"/>
        <end position="277"/>
    </location>
    <ligand>
        <name>FMN</name>
        <dbReference type="ChEBI" id="CHEBI:58210"/>
    </ligand>
</feature>
<feature type="binding site" evidence="11">
    <location>
        <begin position="69"/>
        <end position="71"/>
    </location>
    <ligand>
        <name>FMN</name>
        <dbReference type="ChEBI" id="CHEBI:58210"/>
    </ligand>
</feature>
<keyword evidence="2 11" id="KW-0963">Cytoplasm</keyword>
<evidence type="ECO:0000256" key="8">
    <source>
        <dbReference type="ARBA" id="ARBA00023229"/>
    </source>
</evidence>